<name>A0A1M6ZXQ8_PSETH</name>
<evidence type="ECO:0000256" key="3">
    <source>
        <dbReference type="ARBA" id="ARBA00023163"/>
    </source>
</evidence>
<dbReference type="InterPro" id="IPR000792">
    <property type="entry name" value="Tscrpt_reg_LuxR_C"/>
</dbReference>
<keyword evidence="3" id="KW-0804">Transcription</keyword>
<dbReference type="PROSITE" id="PS00622">
    <property type="entry name" value="HTH_LUXR_1"/>
    <property type="match status" value="1"/>
</dbReference>
<evidence type="ECO:0000259" key="4">
    <source>
        <dbReference type="PROSITE" id="PS50043"/>
    </source>
</evidence>
<dbReference type="Gene3D" id="1.10.10.10">
    <property type="entry name" value="Winged helix-like DNA-binding domain superfamily/Winged helix DNA-binding domain"/>
    <property type="match status" value="1"/>
</dbReference>
<dbReference type="InterPro" id="IPR016032">
    <property type="entry name" value="Sig_transdc_resp-reg_C-effctor"/>
</dbReference>
<keyword evidence="1" id="KW-0805">Transcription regulation</keyword>
<dbReference type="PRINTS" id="PR00038">
    <property type="entry name" value="HTHLUXR"/>
</dbReference>
<sequence>MLTCLAAGQTNREIAAALVISEKTVARHLSNIFAKLGVTSRTAAAAYAFAHGLVPAEHG</sequence>
<keyword evidence="6" id="KW-1185">Reference proteome</keyword>
<dbReference type="SMART" id="SM00421">
    <property type="entry name" value="HTH_LUXR"/>
    <property type="match status" value="1"/>
</dbReference>
<organism evidence="5 6">
    <name type="scientific">Pseudonocardia thermophila</name>
    <dbReference type="NCBI Taxonomy" id="1848"/>
    <lineage>
        <taxon>Bacteria</taxon>
        <taxon>Bacillati</taxon>
        <taxon>Actinomycetota</taxon>
        <taxon>Actinomycetes</taxon>
        <taxon>Pseudonocardiales</taxon>
        <taxon>Pseudonocardiaceae</taxon>
        <taxon>Pseudonocardia</taxon>
    </lineage>
</organism>
<evidence type="ECO:0000256" key="1">
    <source>
        <dbReference type="ARBA" id="ARBA00023015"/>
    </source>
</evidence>
<dbReference type="PANTHER" id="PTHR44688:SF16">
    <property type="entry name" value="DNA-BINDING TRANSCRIPTIONAL ACTIVATOR DEVR_DOSR"/>
    <property type="match status" value="1"/>
</dbReference>
<protein>
    <submittedName>
        <fullName evidence="5">Regulatory protein, luxR family</fullName>
    </submittedName>
</protein>
<dbReference type="PANTHER" id="PTHR44688">
    <property type="entry name" value="DNA-BINDING TRANSCRIPTIONAL ACTIVATOR DEVR_DOSR"/>
    <property type="match status" value="1"/>
</dbReference>
<dbReference type="Pfam" id="PF00196">
    <property type="entry name" value="GerE"/>
    <property type="match status" value="1"/>
</dbReference>
<dbReference type="InterPro" id="IPR036388">
    <property type="entry name" value="WH-like_DNA-bd_sf"/>
</dbReference>
<dbReference type="EMBL" id="FRAP01000025">
    <property type="protein sequence ID" value="SHL35272.1"/>
    <property type="molecule type" value="Genomic_DNA"/>
</dbReference>
<gene>
    <name evidence="5" type="ORF">SAMN05443637_12552</name>
</gene>
<feature type="domain" description="HTH luxR-type" evidence="4">
    <location>
        <begin position="1"/>
        <end position="52"/>
    </location>
</feature>
<dbReference type="STRING" id="1848.SAMN05443637_12552"/>
<evidence type="ECO:0000313" key="6">
    <source>
        <dbReference type="Proteomes" id="UP000184363"/>
    </source>
</evidence>
<dbReference type="AlphaFoldDB" id="A0A1M6ZXQ8"/>
<proteinExistence type="predicted"/>
<keyword evidence="2" id="KW-0238">DNA-binding</keyword>
<dbReference type="GO" id="GO:0003677">
    <property type="term" value="F:DNA binding"/>
    <property type="evidence" value="ECO:0007669"/>
    <property type="project" value="UniProtKB-KW"/>
</dbReference>
<evidence type="ECO:0000313" key="5">
    <source>
        <dbReference type="EMBL" id="SHL35272.1"/>
    </source>
</evidence>
<reference evidence="5 6" key="1">
    <citation type="submission" date="2016-11" db="EMBL/GenBank/DDBJ databases">
        <authorList>
            <person name="Jaros S."/>
            <person name="Januszkiewicz K."/>
            <person name="Wedrychowicz H."/>
        </authorList>
    </citation>
    <scope>NUCLEOTIDE SEQUENCE [LARGE SCALE GENOMIC DNA]</scope>
    <source>
        <strain evidence="5 6">DSM 43832</strain>
    </source>
</reference>
<dbReference type="GO" id="GO:0006355">
    <property type="term" value="P:regulation of DNA-templated transcription"/>
    <property type="evidence" value="ECO:0007669"/>
    <property type="project" value="InterPro"/>
</dbReference>
<dbReference type="SUPFAM" id="SSF46894">
    <property type="entry name" value="C-terminal effector domain of the bipartite response regulators"/>
    <property type="match status" value="1"/>
</dbReference>
<dbReference type="Proteomes" id="UP000184363">
    <property type="component" value="Unassembled WGS sequence"/>
</dbReference>
<dbReference type="PROSITE" id="PS50043">
    <property type="entry name" value="HTH_LUXR_2"/>
    <property type="match status" value="1"/>
</dbReference>
<accession>A0A1M6ZXQ8</accession>
<evidence type="ECO:0000256" key="2">
    <source>
        <dbReference type="ARBA" id="ARBA00023125"/>
    </source>
</evidence>
<dbReference type="CDD" id="cd06170">
    <property type="entry name" value="LuxR_C_like"/>
    <property type="match status" value="1"/>
</dbReference>